<dbReference type="Pfam" id="PF12796">
    <property type="entry name" value="Ank_2"/>
    <property type="match status" value="1"/>
</dbReference>
<gene>
    <name evidence="3" type="ORF">HERILL_LOCUS10597</name>
</gene>
<dbReference type="GO" id="GO:0071546">
    <property type="term" value="C:pi-body"/>
    <property type="evidence" value="ECO:0007669"/>
    <property type="project" value="TreeGrafter"/>
</dbReference>
<dbReference type="SMART" id="SM00248">
    <property type="entry name" value="ANK"/>
    <property type="match status" value="5"/>
</dbReference>
<dbReference type="Pfam" id="PF00023">
    <property type="entry name" value="Ank"/>
    <property type="match status" value="1"/>
</dbReference>
<dbReference type="Proteomes" id="UP000594454">
    <property type="component" value="Chromosome 4"/>
</dbReference>
<dbReference type="SUPFAM" id="SSF48403">
    <property type="entry name" value="Ankyrin repeat"/>
    <property type="match status" value="1"/>
</dbReference>
<dbReference type="SUPFAM" id="SSF47769">
    <property type="entry name" value="SAM/Pointed domain"/>
    <property type="match status" value="1"/>
</dbReference>
<dbReference type="CDD" id="cd09487">
    <property type="entry name" value="SAM_superfamily"/>
    <property type="match status" value="1"/>
</dbReference>
<evidence type="ECO:0000259" key="2">
    <source>
        <dbReference type="PROSITE" id="PS50105"/>
    </source>
</evidence>
<keyword evidence="1" id="KW-0040">ANK repeat</keyword>
<proteinExistence type="predicted"/>
<feature type="repeat" description="ANK" evidence="1">
    <location>
        <begin position="101"/>
        <end position="138"/>
    </location>
</feature>
<dbReference type="InterPro" id="IPR002110">
    <property type="entry name" value="Ankyrin_rpt"/>
</dbReference>
<dbReference type="InterPro" id="IPR013761">
    <property type="entry name" value="SAM/pointed_sf"/>
</dbReference>
<organism evidence="3 4">
    <name type="scientific">Hermetia illucens</name>
    <name type="common">Black soldier fly</name>
    <dbReference type="NCBI Taxonomy" id="343691"/>
    <lineage>
        <taxon>Eukaryota</taxon>
        <taxon>Metazoa</taxon>
        <taxon>Ecdysozoa</taxon>
        <taxon>Arthropoda</taxon>
        <taxon>Hexapoda</taxon>
        <taxon>Insecta</taxon>
        <taxon>Pterygota</taxon>
        <taxon>Neoptera</taxon>
        <taxon>Endopterygota</taxon>
        <taxon>Diptera</taxon>
        <taxon>Brachycera</taxon>
        <taxon>Stratiomyomorpha</taxon>
        <taxon>Stratiomyidae</taxon>
        <taxon>Hermetiinae</taxon>
        <taxon>Hermetia</taxon>
    </lineage>
</organism>
<dbReference type="EMBL" id="LR899012">
    <property type="protein sequence ID" value="CAD7087925.1"/>
    <property type="molecule type" value="Genomic_DNA"/>
</dbReference>
<dbReference type="OMA" id="PFMFACR"/>
<sequence length="454" mass="51651">MYKYRPPDSDSDDGYDGFYFGDDDIKPTRPVWRVDSDQNLYDAVTNGDIEIIKAHLRQPSADIDRPLRGGNTLLHHACQHGHVEIVKCLLENGADPNRQVESITPLMSACSSGADGPVVEDIVKMLVDKGAVVNVSNKHGVTPFMFACIHGHLEVVAFLIQAAFLEATDNQGWTALFHAIENNQPEVVSILVKAGADVNVANRKGYAPRQVAQFHGFYDILDILPAEEHQYTVPTNYLSYSSLSDHIPCLFLKTDVPAYFPDIDSILRNARLQRFLENFAKHKINLNQFLTMTDDKLSKIDISLPLHRKQILLALLRYHLEHWSTQSIARVKRKDRDSFYDILMIISNHLKNVVIISSSLEYIQQNIETNKLGPISSTTIKECKETVVKYKKSIRKLQEATKYLHSFSPERPPLYINYDETIKAEKKAMLHRYFNYSLAIGVAIVAILKWKRFL</sequence>
<dbReference type="PRINTS" id="PR01415">
    <property type="entry name" value="ANKYRIN"/>
</dbReference>
<dbReference type="AlphaFoldDB" id="A0A7R8UVL4"/>
<dbReference type="PROSITE" id="PS50105">
    <property type="entry name" value="SAM_DOMAIN"/>
    <property type="match status" value="1"/>
</dbReference>
<evidence type="ECO:0000313" key="3">
    <source>
        <dbReference type="EMBL" id="CAD7087925.1"/>
    </source>
</evidence>
<dbReference type="PANTHER" id="PTHR24157:SF3">
    <property type="entry name" value="ANKYRIN REPEAT, SAM AND BASIC LEUCINE ZIPPER DOMAIN-CONTAINING PROTEIN 1"/>
    <property type="match status" value="1"/>
</dbReference>
<dbReference type="Gene3D" id="1.25.40.20">
    <property type="entry name" value="Ankyrin repeat-containing domain"/>
    <property type="match status" value="2"/>
</dbReference>
<dbReference type="InterPro" id="IPR001660">
    <property type="entry name" value="SAM"/>
</dbReference>
<evidence type="ECO:0000256" key="1">
    <source>
        <dbReference type="PROSITE-ProRule" id="PRU00023"/>
    </source>
</evidence>
<evidence type="ECO:0000313" key="4">
    <source>
        <dbReference type="Proteomes" id="UP000594454"/>
    </source>
</evidence>
<name>A0A7R8UVL4_HERIL</name>
<feature type="repeat" description="ANK" evidence="1">
    <location>
        <begin position="171"/>
        <end position="203"/>
    </location>
</feature>
<dbReference type="PROSITE" id="PS50088">
    <property type="entry name" value="ANK_REPEAT"/>
    <property type="match status" value="3"/>
</dbReference>
<dbReference type="FunCoup" id="A0A7R8UVL4">
    <property type="interactions" value="76"/>
</dbReference>
<feature type="repeat" description="ANK" evidence="1">
    <location>
        <begin position="69"/>
        <end position="101"/>
    </location>
</feature>
<dbReference type="InParanoid" id="A0A7R8UVL4"/>
<dbReference type="Gene3D" id="1.10.150.50">
    <property type="entry name" value="Transcription Factor, Ets-1"/>
    <property type="match status" value="1"/>
</dbReference>
<dbReference type="InterPro" id="IPR036770">
    <property type="entry name" value="Ankyrin_rpt-contain_sf"/>
</dbReference>
<dbReference type="OrthoDB" id="439236at2759"/>
<reference evidence="3 4" key="1">
    <citation type="submission" date="2020-11" db="EMBL/GenBank/DDBJ databases">
        <authorList>
            <person name="Wallbank WR R."/>
            <person name="Pardo Diaz C."/>
            <person name="Kozak K."/>
            <person name="Martin S."/>
            <person name="Jiggins C."/>
            <person name="Moest M."/>
            <person name="Warren A I."/>
            <person name="Generalovic N T."/>
            <person name="Byers J.R.P. K."/>
            <person name="Montejo-Kovacevich G."/>
            <person name="Yen C E."/>
        </authorList>
    </citation>
    <scope>NUCLEOTIDE SEQUENCE [LARGE SCALE GENOMIC DNA]</scope>
</reference>
<dbReference type="PANTHER" id="PTHR24157">
    <property type="entry name" value="ANKYRIN REPEAT, SAM AND BASIC LEUCINE ZIPPER DOMAIN-CONTAINING PROTEIN 1"/>
    <property type="match status" value="1"/>
</dbReference>
<feature type="domain" description="SAM" evidence="2">
    <location>
        <begin position="258"/>
        <end position="321"/>
    </location>
</feature>
<dbReference type="Pfam" id="PF00536">
    <property type="entry name" value="SAM_1"/>
    <property type="match status" value="1"/>
</dbReference>
<dbReference type="SMART" id="SM00454">
    <property type="entry name" value="SAM"/>
    <property type="match status" value="1"/>
</dbReference>
<protein>
    <recommendedName>
        <fullName evidence="2">SAM domain-containing protein</fullName>
    </recommendedName>
</protein>
<accession>A0A7R8UVL4</accession>
<dbReference type="PROSITE" id="PS50297">
    <property type="entry name" value="ANK_REP_REGION"/>
    <property type="match status" value="2"/>
</dbReference>
<keyword evidence="4" id="KW-1185">Reference proteome</keyword>